<comment type="caution">
    <text evidence="1">The sequence shown here is derived from an EMBL/GenBank/DDBJ whole genome shotgun (WGS) entry which is preliminary data.</text>
</comment>
<organism evidence="1 2">
    <name type="scientific">Brassica cretica</name>
    <name type="common">Mustard</name>
    <dbReference type="NCBI Taxonomy" id="69181"/>
    <lineage>
        <taxon>Eukaryota</taxon>
        <taxon>Viridiplantae</taxon>
        <taxon>Streptophyta</taxon>
        <taxon>Embryophyta</taxon>
        <taxon>Tracheophyta</taxon>
        <taxon>Spermatophyta</taxon>
        <taxon>Magnoliopsida</taxon>
        <taxon>eudicotyledons</taxon>
        <taxon>Gunneridae</taxon>
        <taxon>Pentapetalae</taxon>
        <taxon>rosids</taxon>
        <taxon>malvids</taxon>
        <taxon>Brassicales</taxon>
        <taxon>Brassicaceae</taxon>
        <taxon>Brassiceae</taxon>
        <taxon>Brassica</taxon>
    </lineage>
</organism>
<accession>A0A8S9J8R5</accession>
<name>A0A8S9J8R5_BRACR</name>
<dbReference type="EMBL" id="QGKW02001660">
    <property type="protein sequence ID" value="KAF2578671.1"/>
    <property type="molecule type" value="Genomic_DNA"/>
</dbReference>
<dbReference type="AlphaFoldDB" id="A0A8S9J8R5"/>
<sequence>MLSPPPFWINQPVKTFSSAKVHKVMPAVSSVKPPSPPSRLIRFAPPPRLIRCGIQEGELRFRLIHFWEARNVLTKTLIGLEMLLIDEQGSHQFHFYVLSDLEDSRVNFPDDRFRFHKNGYDYGNFSRVEISPNPVGPEDNYLNITVSGYASKQMNNVTIEVYAKSKKTTDLLGGYSICKVGNACVIRSGLCFSPECPIEARTNFVLPIPKVQVDDLEDDFKYVVSLLEDDLVNSSDYDEKYIERMCVDFVVPMSDSTLDSA</sequence>
<gene>
    <name evidence="1" type="ORF">F2Q68_00006215</name>
</gene>
<protein>
    <submittedName>
        <fullName evidence="1">Uncharacterized protein</fullName>
    </submittedName>
</protein>
<reference evidence="1" key="1">
    <citation type="submission" date="2019-12" db="EMBL/GenBank/DDBJ databases">
        <title>Genome sequencing and annotation of Brassica cretica.</title>
        <authorList>
            <person name="Studholme D.J."/>
            <person name="Sarris P.F."/>
        </authorList>
    </citation>
    <scope>NUCLEOTIDE SEQUENCE</scope>
    <source>
        <strain evidence="1">PFS-001/15</strain>
        <tissue evidence="1">Leaf</tissue>
    </source>
</reference>
<evidence type="ECO:0000313" key="2">
    <source>
        <dbReference type="Proteomes" id="UP000712281"/>
    </source>
</evidence>
<evidence type="ECO:0000313" key="1">
    <source>
        <dbReference type="EMBL" id="KAF2578671.1"/>
    </source>
</evidence>
<dbReference type="Proteomes" id="UP000712281">
    <property type="component" value="Unassembled WGS sequence"/>
</dbReference>
<proteinExistence type="predicted"/>